<dbReference type="EMBL" id="CP042914">
    <property type="protein sequence ID" value="QEG39745.1"/>
    <property type="molecule type" value="Genomic_DNA"/>
</dbReference>
<proteinExistence type="predicted"/>
<keyword evidence="2" id="KW-1185">Reference proteome</keyword>
<accession>A0A5B9QQF7</accession>
<dbReference type="KEGG" id="rul:UC8_17430"/>
<gene>
    <name evidence="1" type="ORF">UC8_17430</name>
</gene>
<dbReference type="Proteomes" id="UP000325286">
    <property type="component" value="Chromosome"/>
</dbReference>
<evidence type="ECO:0000313" key="2">
    <source>
        <dbReference type="Proteomes" id="UP000325286"/>
    </source>
</evidence>
<sequence>MSCIRGLQALHTAARARTVGRFTLGRAAGCRCVRLPERGVRVVLIVTGCVEGSVEDLTALLQTLA</sequence>
<dbReference type="AlphaFoldDB" id="A0A5B9QQF7"/>
<evidence type="ECO:0000313" key="1">
    <source>
        <dbReference type="EMBL" id="QEG39745.1"/>
    </source>
</evidence>
<protein>
    <submittedName>
        <fullName evidence="1">Uncharacterized protein</fullName>
    </submittedName>
</protein>
<reference evidence="1 2" key="1">
    <citation type="submission" date="2019-08" db="EMBL/GenBank/DDBJ databases">
        <title>Deep-cultivation of Planctomycetes and their phenomic and genomic characterization uncovers novel biology.</title>
        <authorList>
            <person name="Wiegand S."/>
            <person name="Jogler M."/>
            <person name="Boedeker C."/>
            <person name="Pinto D."/>
            <person name="Vollmers J."/>
            <person name="Rivas-Marin E."/>
            <person name="Kohn T."/>
            <person name="Peeters S.H."/>
            <person name="Heuer A."/>
            <person name="Rast P."/>
            <person name="Oberbeckmann S."/>
            <person name="Bunk B."/>
            <person name="Jeske O."/>
            <person name="Meyerdierks A."/>
            <person name="Storesund J.E."/>
            <person name="Kallscheuer N."/>
            <person name="Luecker S."/>
            <person name="Lage O.M."/>
            <person name="Pohl T."/>
            <person name="Merkel B.J."/>
            <person name="Hornburger P."/>
            <person name="Mueller R.-W."/>
            <person name="Bruemmer F."/>
            <person name="Labrenz M."/>
            <person name="Spormann A.M."/>
            <person name="Op den Camp H."/>
            <person name="Overmann J."/>
            <person name="Amann R."/>
            <person name="Jetten M.S.M."/>
            <person name="Mascher T."/>
            <person name="Medema M.H."/>
            <person name="Devos D.P."/>
            <person name="Kaster A.-K."/>
            <person name="Ovreas L."/>
            <person name="Rohde M."/>
            <person name="Galperin M.Y."/>
            <person name="Jogler C."/>
        </authorList>
    </citation>
    <scope>NUCLEOTIDE SEQUENCE [LARGE SCALE GENOMIC DNA]</scope>
    <source>
        <strain evidence="1 2">UC8</strain>
    </source>
</reference>
<organism evidence="1 2">
    <name type="scientific">Roseimaritima ulvae</name>
    <dbReference type="NCBI Taxonomy" id="980254"/>
    <lineage>
        <taxon>Bacteria</taxon>
        <taxon>Pseudomonadati</taxon>
        <taxon>Planctomycetota</taxon>
        <taxon>Planctomycetia</taxon>
        <taxon>Pirellulales</taxon>
        <taxon>Pirellulaceae</taxon>
        <taxon>Roseimaritima</taxon>
    </lineage>
</organism>
<name>A0A5B9QQF7_9BACT</name>